<name>A0ACC1JN60_9FUNG</name>
<dbReference type="EMBL" id="JANBUJ010002534">
    <property type="protein sequence ID" value="KAJ2763973.1"/>
    <property type="molecule type" value="Genomic_DNA"/>
</dbReference>
<evidence type="ECO:0000313" key="1">
    <source>
        <dbReference type="EMBL" id="KAJ2763973.1"/>
    </source>
</evidence>
<organism evidence="1 2">
    <name type="scientific">Coemansia nantahalensis</name>
    <dbReference type="NCBI Taxonomy" id="2789366"/>
    <lineage>
        <taxon>Eukaryota</taxon>
        <taxon>Fungi</taxon>
        <taxon>Fungi incertae sedis</taxon>
        <taxon>Zoopagomycota</taxon>
        <taxon>Kickxellomycotina</taxon>
        <taxon>Kickxellomycetes</taxon>
        <taxon>Kickxellales</taxon>
        <taxon>Kickxellaceae</taxon>
        <taxon>Coemansia</taxon>
    </lineage>
</organism>
<protein>
    <submittedName>
        <fullName evidence="1">Uncharacterized protein</fullName>
    </submittedName>
</protein>
<keyword evidence="2" id="KW-1185">Reference proteome</keyword>
<gene>
    <name evidence="1" type="ORF">IWQ57_005357</name>
</gene>
<accession>A0ACC1JN60</accession>
<dbReference type="Proteomes" id="UP001140234">
    <property type="component" value="Unassembled WGS sequence"/>
</dbReference>
<comment type="caution">
    <text evidence="1">The sequence shown here is derived from an EMBL/GenBank/DDBJ whole genome shotgun (WGS) entry which is preliminary data.</text>
</comment>
<proteinExistence type="predicted"/>
<reference evidence="1" key="1">
    <citation type="submission" date="2022-07" db="EMBL/GenBank/DDBJ databases">
        <title>Phylogenomic reconstructions and comparative analyses of Kickxellomycotina fungi.</title>
        <authorList>
            <person name="Reynolds N.K."/>
            <person name="Stajich J.E."/>
            <person name="Barry K."/>
            <person name="Grigoriev I.V."/>
            <person name="Crous P."/>
            <person name="Smith M.E."/>
        </authorList>
    </citation>
    <scope>NUCLEOTIDE SEQUENCE</scope>
    <source>
        <strain evidence="1">CBS 109366</strain>
    </source>
</reference>
<evidence type="ECO:0000313" key="2">
    <source>
        <dbReference type="Proteomes" id="UP001140234"/>
    </source>
</evidence>
<feature type="non-terminal residue" evidence="1">
    <location>
        <position position="548"/>
    </location>
</feature>
<sequence>MPLLTRLLLAEHFGRRSGRGGIEDSATWFVYCNQCNIVIRTFRYYCTGCERPSDGYDYESYDLCLMCFSKQFPPEHPHPRAMFARAAVSDAGSIVQFTTSVLDQCRGQKRPTAAAAAVAHMADLFSGLQVPYELDVLDTAYNPDTADSSSSLWNKLAVGLHGTTTSANPLGRSAVLGRILGGPRRQQQQQQTGDDGGDIGSEELVRRCAFCGEDGSSQPDVLGGFAGDRPFILTTAAADGAVRRRQRFWAHDACARYSPEVLATDDGRWYNVAAALRRTRAMKCAVCRRRGATIGCFHDRCQKSYHVACMRRPRDFFASGRIFWCPKHAAAAAAAAAANGEDDSDAAPAAPEPPSECASCARRLAGDLMWMVCLECPSEPALRFNICLACYESKDTLADHPHKRRCFREHLAHAAGVSSTGQYLDELAGAAAGRRKRQRPVTCCHYCRSRQSRRWRKGYGGVVMCERCFGVANGHHAAPGAGGGGGGQAAAGTVFAQDLLAGDADGSEPLEVVALNPFGASLAAGPAPQQGAVIEDYTQGIYFTREAC</sequence>